<name>A0ABW7B7P8_9ACTN</name>
<evidence type="ECO:0000313" key="2">
    <source>
        <dbReference type="Proteomes" id="UP001604267"/>
    </source>
</evidence>
<comment type="caution">
    <text evidence="1">The sequence shown here is derived from an EMBL/GenBank/DDBJ whole genome shotgun (WGS) entry which is preliminary data.</text>
</comment>
<dbReference type="Proteomes" id="UP001604267">
    <property type="component" value="Unassembled WGS sequence"/>
</dbReference>
<reference evidence="1 2" key="1">
    <citation type="submission" date="2024-10" db="EMBL/GenBank/DDBJ databases">
        <title>The Natural Products Discovery Center: Release of the First 8490 Sequenced Strains for Exploring Actinobacteria Biosynthetic Diversity.</title>
        <authorList>
            <person name="Kalkreuter E."/>
            <person name="Kautsar S.A."/>
            <person name="Yang D."/>
            <person name="Bader C.D."/>
            <person name="Teijaro C.N."/>
            <person name="Fluegel L."/>
            <person name="Davis C.M."/>
            <person name="Simpson J.R."/>
            <person name="Lauterbach L."/>
            <person name="Steele A.D."/>
            <person name="Gui C."/>
            <person name="Meng S."/>
            <person name="Li G."/>
            <person name="Viehrig K."/>
            <person name="Ye F."/>
            <person name="Su P."/>
            <person name="Kiefer A.F."/>
            <person name="Nichols A."/>
            <person name="Cepeda A.J."/>
            <person name="Yan W."/>
            <person name="Fan B."/>
            <person name="Jiang Y."/>
            <person name="Adhikari A."/>
            <person name="Zheng C.-J."/>
            <person name="Schuster L."/>
            <person name="Cowan T.M."/>
            <person name="Smanski M.J."/>
            <person name="Chevrette M.G."/>
            <person name="De Carvalho L.P.S."/>
            <person name="Shen B."/>
        </authorList>
    </citation>
    <scope>NUCLEOTIDE SEQUENCE [LARGE SCALE GENOMIC DNA]</scope>
    <source>
        <strain evidence="1 2">NPDC048320</strain>
    </source>
</reference>
<evidence type="ECO:0000313" key="1">
    <source>
        <dbReference type="EMBL" id="MFG3013199.1"/>
    </source>
</evidence>
<protein>
    <recommendedName>
        <fullName evidence="3">DUF3800 domain-containing protein</fullName>
    </recommendedName>
</protein>
<keyword evidence="2" id="KW-1185">Reference proteome</keyword>
<accession>A0ABW7B7P8</accession>
<evidence type="ECO:0008006" key="3">
    <source>
        <dbReference type="Google" id="ProtNLM"/>
    </source>
</evidence>
<gene>
    <name evidence="1" type="ORF">ACGFZB_22560</name>
</gene>
<sequence>MDGEGAGGTRDPWTAAGRVLEVACDESGSDGQNLVGGNTEVFAHASVALPVEAALECVGEIRRRIRSPAEEYKAGHLLREKHRAVLVWLLAEGGPVHGRAHVHLTEKAFLVVDRVVGLLSADPADAVALYRHGPDVFGDAAWREFLVASNALLRVGPGGTEDATGEAFFTAVDRLVRSAPGSGAAGILRRLAAARSRAEDYRARMRTLPALFPVLNPLFPAVRHTAAHWSAGGRPVVLVHDRQNALTPGRIARIVQSARRDGIALEGLRLVDSRDDARVQIADFLAGAARKIASDELAGAGDPELTVRLRPYVGTESVWGDARSWARLAPTAENPGRSAEIDPGV</sequence>
<dbReference type="RefSeq" id="WP_392819250.1">
    <property type="nucleotide sequence ID" value="NZ_JBICYV010000010.1"/>
</dbReference>
<organism evidence="1 2">
    <name type="scientific">Streptomyces cinerochromogenes</name>
    <dbReference type="NCBI Taxonomy" id="66422"/>
    <lineage>
        <taxon>Bacteria</taxon>
        <taxon>Bacillati</taxon>
        <taxon>Actinomycetota</taxon>
        <taxon>Actinomycetes</taxon>
        <taxon>Kitasatosporales</taxon>
        <taxon>Streptomycetaceae</taxon>
        <taxon>Streptomyces</taxon>
    </lineage>
</organism>
<proteinExistence type="predicted"/>
<dbReference type="EMBL" id="JBICYV010000010">
    <property type="protein sequence ID" value="MFG3013199.1"/>
    <property type="molecule type" value="Genomic_DNA"/>
</dbReference>